<evidence type="ECO:0000256" key="1">
    <source>
        <dbReference type="SAM" id="MobiDB-lite"/>
    </source>
</evidence>
<organism evidence="2 3">
    <name type="scientific">Polymorphospora lycopeni</name>
    <dbReference type="NCBI Taxonomy" id="3140240"/>
    <lineage>
        <taxon>Bacteria</taxon>
        <taxon>Bacillati</taxon>
        <taxon>Actinomycetota</taxon>
        <taxon>Actinomycetes</taxon>
        <taxon>Micromonosporales</taxon>
        <taxon>Micromonosporaceae</taxon>
        <taxon>Polymorphospora</taxon>
    </lineage>
</organism>
<dbReference type="EMBL" id="JBCGDC010000011">
    <property type="protein sequence ID" value="MFB6392629.1"/>
    <property type="molecule type" value="Genomic_DNA"/>
</dbReference>
<dbReference type="RefSeq" id="WP_375733344.1">
    <property type="nucleotide sequence ID" value="NZ_JBCGDC010000011.1"/>
</dbReference>
<dbReference type="InterPro" id="IPR029865">
    <property type="entry name" value="KIAA0319-like"/>
</dbReference>
<evidence type="ECO:0000313" key="3">
    <source>
        <dbReference type="Proteomes" id="UP001582793"/>
    </source>
</evidence>
<name>A0ABV5CLJ3_9ACTN</name>
<dbReference type="InterPro" id="IPR035986">
    <property type="entry name" value="PKD_dom_sf"/>
</dbReference>
<proteinExistence type="predicted"/>
<gene>
    <name evidence="2" type="ORF">AAFH96_05855</name>
</gene>
<dbReference type="Pfam" id="PF22352">
    <property type="entry name" value="K319L-like_PKD"/>
    <property type="match status" value="1"/>
</dbReference>
<reference evidence="2 3" key="1">
    <citation type="submission" date="2024-04" db="EMBL/GenBank/DDBJ databases">
        <title>Polymorphospora sp. isolated from Baiyangdian Lake in Xiong'an New Area.</title>
        <authorList>
            <person name="Zhang X."/>
            <person name="Liu J."/>
        </authorList>
    </citation>
    <scope>NUCLEOTIDE SEQUENCE [LARGE SCALE GENOMIC DNA]</scope>
    <source>
        <strain evidence="2 3">2-325</strain>
    </source>
</reference>
<protein>
    <submittedName>
        <fullName evidence="2">PKD domain-containing protein</fullName>
    </submittedName>
</protein>
<dbReference type="SUPFAM" id="SSF49299">
    <property type="entry name" value="PKD domain"/>
    <property type="match status" value="1"/>
</dbReference>
<dbReference type="InterPro" id="IPR013783">
    <property type="entry name" value="Ig-like_fold"/>
</dbReference>
<sequence>MIAVRGITSTASPGSASTASGTIPAGTQPGDLLVATVQIAASGGILAPPAGWTVITALNTTSNSSSSVRAAQRRAEAGDAGAAVEIGLGVSARWVLNIFAYYDDSGLPASVGQVVPSASGSQTASPATPAVTPLGVPAYAVAVIGGTVAASGVQPTLTAASGWTMQGQAVSTSVSLKNAVQGVATKALASPGEEPAAVHSLSESTIAVAAATIVLSSVNVPPVANAGPDQSVPPGATVILDGSGSTDPDGTLVGYLWEQVSGTPVELDDPTATQPTFGAPASVDGAVLVFSLTVTDDRGDSDPDTVTISVAATGSAKVWVAGAWQTHPIQLRVSDGWS</sequence>
<dbReference type="PANTHER" id="PTHR46182:SF2">
    <property type="entry name" value="FI19480P1"/>
    <property type="match status" value="1"/>
</dbReference>
<dbReference type="PANTHER" id="PTHR46182">
    <property type="entry name" value="FI19480P1"/>
    <property type="match status" value="1"/>
</dbReference>
<comment type="caution">
    <text evidence="2">The sequence shown here is derived from an EMBL/GenBank/DDBJ whole genome shotgun (WGS) entry which is preliminary data.</text>
</comment>
<dbReference type="Proteomes" id="UP001582793">
    <property type="component" value="Unassembled WGS sequence"/>
</dbReference>
<keyword evidence="3" id="KW-1185">Reference proteome</keyword>
<accession>A0ABV5CLJ3</accession>
<feature type="region of interest" description="Disordered" evidence="1">
    <location>
        <begin position="1"/>
        <end position="23"/>
    </location>
</feature>
<evidence type="ECO:0000313" key="2">
    <source>
        <dbReference type="EMBL" id="MFB6392629.1"/>
    </source>
</evidence>
<dbReference type="Gene3D" id="2.60.40.10">
    <property type="entry name" value="Immunoglobulins"/>
    <property type="match status" value="1"/>
</dbReference>